<evidence type="ECO:0008006" key="4">
    <source>
        <dbReference type="Google" id="ProtNLM"/>
    </source>
</evidence>
<dbReference type="EMBL" id="BMEC01000006">
    <property type="protein sequence ID" value="GGC36271.1"/>
    <property type="molecule type" value="Genomic_DNA"/>
</dbReference>
<name>A0ABQ1M7W6_9BACT</name>
<reference evidence="3" key="1">
    <citation type="journal article" date="2019" name="Int. J. Syst. Evol. Microbiol.">
        <title>The Global Catalogue of Microorganisms (GCM) 10K type strain sequencing project: providing services to taxonomists for standard genome sequencing and annotation.</title>
        <authorList>
            <consortium name="The Broad Institute Genomics Platform"/>
            <consortium name="The Broad Institute Genome Sequencing Center for Infectious Disease"/>
            <person name="Wu L."/>
            <person name="Ma J."/>
        </authorList>
    </citation>
    <scope>NUCLEOTIDE SEQUENCE [LARGE SCALE GENOMIC DNA]</scope>
    <source>
        <strain evidence="3">CGMCC 1.10832</strain>
    </source>
</reference>
<evidence type="ECO:0000313" key="3">
    <source>
        <dbReference type="Proteomes" id="UP000636010"/>
    </source>
</evidence>
<proteinExistence type="predicted"/>
<evidence type="ECO:0000256" key="1">
    <source>
        <dbReference type="SAM" id="Coils"/>
    </source>
</evidence>
<comment type="caution">
    <text evidence="2">The sequence shown here is derived from an EMBL/GenBank/DDBJ whole genome shotgun (WGS) entry which is preliminary data.</text>
</comment>
<keyword evidence="1" id="KW-0175">Coiled coil</keyword>
<evidence type="ECO:0000313" key="2">
    <source>
        <dbReference type="EMBL" id="GGC36271.1"/>
    </source>
</evidence>
<accession>A0ABQ1M7W6</accession>
<organism evidence="2 3">
    <name type="scientific">Marivirga lumbricoides</name>
    <dbReference type="NCBI Taxonomy" id="1046115"/>
    <lineage>
        <taxon>Bacteria</taxon>
        <taxon>Pseudomonadati</taxon>
        <taxon>Bacteroidota</taxon>
        <taxon>Cytophagia</taxon>
        <taxon>Cytophagales</taxon>
        <taxon>Marivirgaceae</taxon>
        <taxon>Marivirga</taxon>
    </lineage>
</organism>
<sequence length="370" mass="42421">MDDILRRAFLENDISTKLRSMTEMADPMRNFRKALGIHSVMAEMQSKINPLRDSALGNFLQSHKALAEIDRSLHSHNLLQLHKTSLTGVINMPQSYQFNLIAEAFGRNRIFSDMIGKGFENSMIDKTWNSVIKNLMKGLSANQPLFGNAFQIYSKTLINGGQRLNLFEVVNSKFQMQLGGLTLKNYSGFDEFRSDLYAIPEAGILLDDIFEEVQDIESNRISEYGLAVYRIADSIEELLQLIIDRITLSHDQKKAFITGLLVLKHYLFTYFIPVASIVYSYHLSHQSSKEILDLKKDIKENHQEIIEDNEDIKATNQSILENQEELTNGLEQVDLNDQDLREQLTNEMDEIKEHQNEIDAKIDSMVKALK</sequence>
<protein>
    <recommendedName>
        <fullName evidence="4">Virion structural protein</fullName>
    </recommendedName>
</protein>
<keyword evidence="3" id="KW-1185">Reference proteome</keyword>
<gene>
    <name evidence="2" type="ORF">GCM10011506_22070</name>
</gene>
<dbReference type="RefSeq" id="WP_188463305.1">
    <property type="nucleotide sequence ID" value="NZ_BAABHU010000006.1"/>
</dbReference>
<dbReference type="Proteomes" id="UP000636010">
    <property type="component" value="Unassembled WGS sequence"/>
</dbReference>
<feature type="coiled-coil region" evidence="1">
    <location>
        <begin position="295"/>
        <end position="364"/>
    </location>
</feature>